<dbReference type="InterPro" id="IPR019756">
    <property type="entry name" value="Pept_S26A_signal_pept_1_Ser-AS"/>
</dbReference>
<dbReference type="RefSeq" id="WP_254569121.1">
    <property type="nucleotide sequence ID" value="NZ_CP098502.1"/>
</dbReference>
<evidence type="ECO:0000313" key="10">
    <source>
        <dbReference type="EMBL" id="UTI62383.1"/>
    </source>
</evidence>
<protein>
    <recommendedName>
        <fullName evidence="4 7">Signal peptidase I</fullName>
        <ecNumber evidence="4 7">3.4.21.89</ecNumber>
    </recommendedName>
</protein>
<dbReference type="Pfam" id="PF10502">
    <property type="entry name" value="Peptidase_S26"/>
    <property type="match status" value="1"/>
</dbReference>
<dbReference type="InterPro" id="IPR036286">
    <property type="entry name" value="LexA/Signal_pep-like_sf"/>
</dbReference>
<comment type="catalytic activity">
    <reaction evidence="1 7">
        <text>Cleavage of hydrophobic, N-terminal signal or leader sequences from secreted and periplasmic proteins.</text>
        <dbReference type="EC" id="3.4.21.89"/>
    </reaction>
</comment>
<feature type="domain" description="Peptidase S26" evidence="9">
    <location>
        <begin position="14"/>
        <end position="197"/>
    </location>
</feature>
<keyword evidence="5 7" id="KW-0645">Protease</keyword>
<evidence type="ECO:0000256" key="7">
    <source>
        <dbReference type="RuleBase" id="RU003993"/>
    </source>
</evidence>
<dbReference type="NCBIfam" id="TIGR02227">
    <property type="entry name" value="sigpep_I_bact"/>
    <property type="match status" value="1"/>
</dbReference>
<keyword evidence="11" id="KW-1185">Reference proteome</keyword>
<name>A0ABY5DMK3_9ACTN</name>
<reference evidence="10 11" key="1">
    <citation type="submission" date="2022-06" db="EMBL/GenBank/DDBJ databases">
        <title>Paraconexibacter antarcticus.</title>
        <authorList>
            <person name="Kim C.S."/>
        </authorList>
    </citation>
    <scope>NUCLEOTIDE SEQUENCE [LARGE SCALE GENOMIC DNA]</scope>
    <source>
        <strain evidence="10 11">02-257</strain>
    </source>
</reference>
<dbReference type="InterPro" id="IPR000223">
    <property type="entry name" value="Pept_S26A_signal_pept_1"/>
</dbReference>
<gene>
    <name evidence="10" type="primary">lepB</name>
    <name evidence="10" type="ORF">NBH00_13535</name>
</gene>
<evidence type="ECO:0000259" key="9">
    <source>
        <dbReference type="Pfam" id="PF10502"/>
    </source>
</evidence>
<evidence type="ECO:0000256" key="4">
    <source>
        <dbReference type="ARBA" id="ARBA00013208"/>
    </source>
</evidence>
<dbReference type="GO" id="GO:0009003">
    <property type="term" value="F:signal peptidase activity"/>
    <property type="evidence" value="ECO:0007669"/>
    <property type="project" value="UniProtKB-EC"/>
</dbReference>
<comment type="subcellular location">
    <subcellularLocation>
        <location evidence="2">Cell membrane</location>
        <topology evidence="2">Single-pass type II membrane protein</topology>
    </subcellularLocation>
    <subcellularLocation>
        <location evidence="8">Membrane</location>
        <topology evidence="8">Single-pass type II membrane protein</topology>
    </subcellularLocation>
</comment>
<evidence type="ECO:0000256" key="5">
    <source>
        <dbReference type="ARBA" id="ARBA00022670"/>
    </source>
</evidence>
<evidence type="ECO:0000256" key="1">
    <source>
        <dbReference type="ARBA" id="ARBA00000677"/>
    </source>
</evidence>
<organism evidence="10 11">
    <name type="scientific">Paraconexibacter antarcticus</name>
    <dbReference type="NCBI Taxonomy" id="2949664"/>
    <lineage>
        <taxon>Bacteria</taxon>
        <taxon>Bacillati</taxon>
        <taxon>Actinomycetota</taxon>
        <taxon>Thermoleophilia</taxon>
        <taxon>Solirubrobacterales</taxon>
        <taxon>Paraconexibacteraceae</taxon>
        <taxon>Paraconexibacter</taxon>
    </lineage>
</organism>
<dbReference type="Proteomes" id="UP001056035">
    <property type="component" value="Chromosome"/>
</dbReference>
<dbReference type="PROSITE" id="PS00760">
    <property type="entry name" value="SPASE_I_2"/>
    <property type="match status" value="1"/>
</dbReference>
<comment type="similarity">
    <text evidence="3 8">Belongs to the peptidase S26 family.</text>
</comment>
<dbReference type="InterPro" id="IPR019757">
    <property type="entry name" value="Pept_S26A_signal_pept_1_Lys-AS"/>
</dbReference>
<dbReference type="Gene3D" id="2.10.109.10">
    <property type="entry name" value="Umud Fragment, subunit A"/>
    <property type="match status" value="1"/>
</dbReference>
<dbReference type="PRINTS" id="PR00727">
    <property type="entry name" value="LEADERPTASE"/>
</dbReference>
<sequence>MPEAPARSRHAQLFEFVLIVALAVGLALSVQAYAVKPYRIPSESMLPTLKVGDRVLVNRLSHRLGSAPKVGQVVVFTPPAGAEAVPARCGVQDRNGRACPAPTPRRASTTFVKRVVAVGGDRISIRGGHVIRNGVRERDAYTLPCRPDDGCDFPRAITIPRGDVFLMGDNRGNSDDSRFWGPIPRAWVIGQASLRYWPLGRLGTP</sequence>
<dbReference type="PROSITE" id="PS00501">
    <property type="entry name" value="SPASE_I_1"/>
    <property type="match status" value="1"/>
</dbReference>
<keyword evidence="6 7" id="KW-0378">Hydrolase</keyword>
<dbReference type="CDD" id="cd06530">
    <property type="entry name" value="S26_SPase_I"/>
    <property type="match status" value="1"/>
</dbReference>
<dbReference type="SUPFAM" id="SSF51306">
    <property type="entry name" value="LexA/Signal peptidase"/>
    <property type="match status" value="1"/>
</dbReference>
<evidence type="ECO:0000256" key="2">
    <source>
        <dbReference type="ARBA" id="ARBA00004401"/>
    </source>
</evidence>
<proteinExistence type="inferred from homology"/>
<evidence type="ECO:0000256" key="8">
    <source>
        <dbReference type="RuleBase" id="RU362042"/>
    </source>
</evidence>
<evidence type="ECO:0000313" key="11">
    <source>
        <dbReference type="Proteomes" id="UP001056035"/>
    </source>
</evidence>
<evidence type="ECO:0000256" key="6">
    <source>
        <dbReference type="ARBA" id="ARBA00022801"/>
    </source>
</evidence>
<evidence type="ECO:0000256" key="3">
    <source>
        <dbReference type="ARBA" id="ARBA00009370"/>
    </source>
</evidence>
<dbReference type="PANTHER" id="PTHR43390">
    <property type="entry name" value="SIGNAL PEPTIDASE I"/>
    <property type="match status" value="1"/>
</dbReference>
<dbReference type="InterPro" id="IPR019533">
    <property type="entry name" value="Peptidase_S26"/>
</dbReference>
<dbReference type="EMBL" id="CP098502">
    <property type="protein sequence ID" value="UTI62383.1"/>
    <property type="molecule type" value="Genomic_DNA"/>
</dbReference>
<accession>A0ABY5DMK3</accession>
<dbReference type="EC" id="3.4.21.89" evidence="4 7"/>
<dbReference type="PANTHER" id="PTHR43390:SF1">
    <property type="entry name" value="CHLOROPLAST PROCESSING PEPTIDASE"/>
    <property type="match status" value="1"/>
</dbReference>